<gene>
    <name evidence="2" type="ORF">JFN91_20865</name>
</gene>
<dbReference type="Proteomes" id="UP000614714">
    <property type="component" value="Unassembled WGS sequence"/>
</dbReference>
<feature type="signal peptide" evidence="1">
    <location>
        <begin position="1"/>
        <end position="19"/>
    </location>
</feature>
<name>A0ABS0YK82_9BACT</name>
<evidence type="ECO:0000313" key="3">
    <source>
        <dbReference type="Proteomes" id="UP000614714"/>
    </source>
</evidence>
<accession>A0ABS0YK82</accession>
<feature type="chain" id="PRO_5046033289" description="Lipoprotein" evidence="1">
    <location>
        <begin position="20"/>
        <end position="228"/>
    </location>
</feature>
<comment type="caution">
    <text evidence="2">The sequence shown here is derived from an EMBL/GenBank/DDBJ whole genome shotgun (WGS) entry which is preliminary data.</text>
</comment>
<reference evidence="2 3" key="1">
    <citation type="submission" date="2020-12" db="EMBL/GenBank/DDBJ databases">
        <title>Geomonas sp. Red421, isolated from paddy soil.</title>
        <authorList>
            <person name="Xu Z."/>
            <person name="Zhang Z."/>
            <person name="Masuda Y."/>
            <person name="Itoh H."/>
            <person name="Senoo K."/>
        </authorList>
    </citation>
    <scope>NUCLEOTIDE SEQUENCE [LARGE SCALE GENOMIC DNA]</scope>
    <source>
        <strain evidence="2 3">Red421</strain>
    </source>
</reference>
<dbReference type="RefSeq" id="WP_199391080.1">
    <property type="nucleotide sequence ID" value="NZ_JAEMHL010000021.1"/>
</dbReference>
<organism evidence="2 3">
    <name type="scientific">Geomonas anaerohicana</name>
    <dbReference type="NCBI Taxonomy" id="2798583"/>
    <lineage>
        <taxon>Bacteria</taxon>
        <taxon>Pseudomonadati</taxon>
        <taxon>Thermodesulfobacteriota</taxon>
        <taxon>Desulfuromonadia</taxon>
        <taxon>Geobacterales</taxon>
        <taxon>Geobacteraceae</taxon>
        <taxon>Geomonas</taxon>
    </lineage>
</organism>
<keyword evidence="1" id="KW-0732">Signal</keyword>
<keyword evidence="3" id="KW-1185">Reference proteome</keyword>
<protein>
    <recommendedName>
        <fullName evidence="4">Lipoprotein</fullName>
    </recommendedName>
</protein>
<evidence type="ECO:0008006" key="4">
    <source>
        <dbReference type="Google" id="ProtNLM"/>
    </source>
</evidence>
<evidence type="ECO:0000256" key="1">
    <source>
        <dbReference type="SAM" id="SignalP"/>
    </source>
</evidence>
<evidence type="ECO:0000313" key="2">
    <source>
        <dbReference type="EMBL" id="MBJ6752676.1"/>
    </source>
</evidence>
<sequence>MKCLRLFGLASTLLLSACASPKYNYMPVTTAISEPPIDSINMTQVGDTMVRQGKYQEYDAIYVTRKADPSWAYTLYPGYYLKQGEDETAEYYYPGGGDDSGRVVKSGLADPWTSIMTQKGNSEICVVTVFNAYVCGDSNSFERRKKLSITQDSFQQSLIYSGKLGNKINVGYREFSNNIARPAFNNNVEYDLSESKIIAYKGAKLEIIEATNQYIKYKVISNFNNAVQ</sequence>
<dbReference type="PROSITE" id="PS51257">
    <property type="entry name" value="PROKAR_LIPOPROTEIN"/>
    <property type="match status" value="1"/>
</dbReference>
<dbReference type="EMBL" id="JAEMHL010000021">
    <property type="protein sequence ID" value="MBJ6752676.1"/>
    <property type="molecule type" value="Genomic_DNA"/>
</dbReference>
<proteinExistence type="predicted"/>